<dbReference type="Gene3D" id="6.10.250.3150">
    <property type="match status" value="1"/>
</dbReference>
<feature type="signal peptide" evidence="2">
    <location>
        <begin position="1"/>
        <end position="25"/>
    </location>
</feature>
<dbReference type="EMBL" id="LCRF01000028">
    <property type="protein sequence ID" value="KKW30943.1"/>
    <property type="molecule type" value="Genomic_DNA"/>
</dbReference>
<dbReference type="AlphaFoldDB" id="A0A0G1XI60"/>
<protein>
    <recommendedName>
        <fullName evidence="5">Peptidase M23</fullName>
    </recommendedName>
</protein>
<evidence type="ECO:0008006" key="5">
    <source>
        <dbReference type="Google" id="ProtNLM"/>
    </source>
</evidence>
<evidence type="ECO:0000313" key="3">
    <source>
        <dbReference type="EMBL" id="KKW30943.1"/>
    </source>
</evidence>
<proteinExistence type="predicted"/>
<comment type="caution">
    <text evidence="3">The sequence shown here is derived from an EMBL/GenBank/DDBJ whole genome shotgun (WGS) entry which is preliminary data.</text>
</comment>
<feature type="coiled-coil region" evidence="1">
    <location>
        <begin position="32"/>
        <end position="108"/>
    </location>
</feature>
<gene>
    <name evidence="3" type="ORF">UY74_C0028G0011</name>
</gene>
<name>A0A0G1XI60_9BACT</name>
<feature type="coiled-coil region" evidence="1">
    <location>
        <begin position="161"/>
        <end position="191"/>
    </location>
</feature>
<feature type="chain" id="PRO_5002540849" description="Peptidase M23" evidence="2">
    <location>
        <begin position="26"/>
        <end position="255"/>
    </location>
</feature>
<evidence type="ECO:0000313" key="4">
    <source>
        <dbReference type="Proteomes" id="UP000034445"/>
    </source>
</evidence>
<sequence length="255" mass="28306">MRLTHARFFCIAACTALAVPFFALAEVSPAERATLETQLAQIQSEIKDNQANLSQLQTQRTSLERDVAIFDSKIQAAQLGIKQRNLIIEKLKDDIAQKQQGIRNLDYKVADGEESLAQILRETRQIDDMTFATLALGGSLSDVFEEIDNFQAIQKALGKSFAEMAAQRADLAARQAALEEQQQEAQDLLQLQVLQQNSLKTAQRQKQDLVTAARGQESVYQQVIASKQQTAAQIESALFALRDTEKSITFGALYS</sequence>
<evidence type="ECO:0000256" key="1">
    <source>
        <dbReference type="SAM" id="Coils"/>
    </source>
</evidence>
<keyword evidence="1" id="KW-0175">Coiled coil</keyword>
<dbReference type="Proteomes" id="UP000034445">
    <property type="component" value="Unassembled WGS sequence"/>
</dbReference>
<accession>A0A0G1XI60</accession>
<feature type="non-terminal residue" evidence="3">
    <location>
        <position position="255"/>
    </location>
</feature>
<keyword evidence="2" id="KW-0732">Signal</keyword>
<reference evidence="3 4" key="1">
    <citation type="journal article" date="2015" name="Nature">
        <title>rRNA introns, odd ribosomes, and small enigmatic genomes across a large radiation of phyla.</title>
        <authorList>
            <person name="Brown C.T."/>
            <person name="Hug L.A."/>
            <person name="Thomas B.C."/>
            <person name="Sharon I."/>
            <person name="Castelle C.J."/>
            <person name="Singh A."/>
            <person name="Wilkins M.J."/>
            <person name="Williams K.H."/>
            <person name="Banfield J.F."/>
        </authorList>
    </citation>
    <scope>NUCLEOTIDE SEQUENCE [LARGE SCALE GENOMIC DNA]</scope>
</reference>
<organism evidence="3 4">
    <name type="scientific">Candidatus Kaiserbacteria bacterium GW2011_GWC2_52_8b</name>
    <dbReference type="NCBI Taxonomy" id="1618676"/>
    <lineage>
        <taxon>Bacteria</taxon>
        <taxon>Candidatus Kaiseribacteriota</taxon>
    </lineage>
</organism>
<evidence type="ECO:0000256" key="2">
    <source>
        <dbReference type="SAM" id="SignalP"/>
    </source>
</evidence>